<feature type="transmembrane region" description="Helical" evidence="1">
    <location>
        <begin position="88"/>
        <end position="104"/>
    </location>
</feature>
<dbReference type="RefSeq" id="WP_238722495.1">
    <property type="nucleotide sequence ID" value="NZ_JAHQCW010000031.1"/>
</dbReference>
<gene>
    <name evidence="2" type="ORF">KTH89_17000</name>
</gene>
<proteinExistence type="predicted"/>
<evidence type="ECO:0000313" key="2">
    <source>
        <dbReference type="EMBL" id="MBU9738244.1"/>
    </source>
</evidence>
<dbReference type="EMBL" id="JAHQCW010000031">
    <property type="protein sequence ID" value="MBU9738244.1"/>
    <property type="molecule type" value="Genomic_DNA"/>
</dbReference>
<organism evidence="2 3">
    <name type="scientific">Diplocloster agilis</name>
    <dbReference type="NCBI Taxonomy" id="2850323"/>
    <lineage>
        <taxon>Bacteria</taxon>
        <taxon>Bacillati</taxon>
        <taxon>Bacillota</taxon>
        <taxon>Clostridia</taxon>
        <taxon>Lachnospirales</taxon>
        <taxon>Lachnospiraceae</taxon>
        <taxon>Diplocloster</taxon>
    </lineage>
</organism>
<feature type="transmembrane region" description="Helical" evidence="1">
    <location>
        <begin position="184"/>
        <end position="202"/>
    </location>
</feature>
<evidence type="ECO:0000256" key="1">
    <source>
        <dbReference type="SAM" id="Phobius"/>
    </source>
</evidence>
<feature type="transmembrane region" description="Helical" evidence="1">
    <location>
        <begin position="151"/>
        <end position="172"/>
    </location>
</feature>
<keyword evidence="1" id="KW-0812">Transmembrane</keyword>
<feature type="transmembrane region" description="Helical" evidence="1">
    <location>
        <begin position="111"/>
        <end position="131"/>
    </location>
</feature>
<keyword evidence="3" id="KW-1185">Reference proteome</keyword>
<keyword evidence="1" id="KW-1133">Transmembrane helix</keyword>
<protein>
    <submittedName>
        <fullName evidence="2">Uncharacterized protein</fullName>
    </submittedName>
</protein>
<evidence type="ECO:0000313" key="3">
    <source>
        <dbReference type="Proteomes" id="UP000712157"/>
    </source>
</evidence>
<reference evidence="2" key="1">
    <citation type="submission" date="2021-06" db="EMBL/GenBank/DDBJ databases">
        <title>Description of novel taxa of the family Lachnospiraceae.</title>
        <authorList>
            <person name="Chaplin A.V."/>
            <person name="Sokolova S.R."/>
            <person name="Pikina A.P."/>
            <person name="Korzhanova M."/>
            <person name="Belova V."/>
            <person name="Korostin D."/>
            <person name="Efimov B.A."/>
        </authorList>
    </citation>
    <scope>NUCLEOTIDE SEQUENCE</scope>
    <source>
        <strain evidence="2">ASD5720</strain>
    </source>
</reference>
<comment type="caution">
    <text evidence="2">The sequence shown here is derived from an EMBL/GenBank/DDBJ whole genome shotgun (WGS) entry which is preliminary data.</text>
</comment>
<name>A0A949NFZ7_9FIRM</name>
<feature type="transmembrane region" description="Helical" evidence="1">
    <location>
        <begin position="208"/>
        <end position="228"/>
    </location>
</feature>
<feature type="transmembrane region" description="Helical" evidence="1">
    <location>
        <begin position="240"/>
        <end position="257"/>
    </location>
</feature>
<sequence>MTERYPMVPAAFVIIFCSGTLKEALAAGILTIVLTVAASVLHELMCKAGVPEWSRIPSLLIGETALSYAAGRIAYSYVGGLTFDRGRMLVWLILGVLMACSFLWGKMHIDIDAVLFPMAVVYGLWMAAGLLRELLAYGEIFGRAFLEGGYLAKAFQSPIIGFLTAGVILGIANAVTNETSEERGSLLSILPAAALAVPIQLFSKWQPVNWILGILLVGVLVLSVRNRLNYSWTGKRMRGLPIELISTGLIYMVLTVVK</sequence>
<accession>A0A949NFZ7</accession>
<dbReference type="Proteomes" id="UP000712157">
    <property type="component" value="Unassembled WGS sequence"/>
</dbReference>
<dbReference type="AlphaFoldDB" id="A0A949NFZ7"/>
<keyword evidence="1" id="KW-0472">Membrane</keyword>